<keyword evidence="2" id="KW-1185">Reference proteome</keyword>
<dbReference type="EMBL" id="JAOCQF010000001">
    <property type="protein sequence ID" value="MCT8328649.1"/>
    <property type="molecule type" value="Genomic_DNA"/>
</dbReference>
<dbReference type="InterPro" id="IPR007459">
    <property type="entry name" value="DNA_pol3_chi"/>
</dbReference>
<comment type="caution">
    <text evidence="1">The sequence shown here is derived from an EMBL/GenBank/DDBJ whole genome shotgun (WGS) entry which is preliminary data.</text>
</comment>
<evidence type="ECO:0000313" key="2">
    <source>
        <dbReference type="Proteomes" id="UP001205601"/>
    </source>
</evidence>
<dbReference type="SUPFAM" id="SSF102400">
    <property type="entry name" value="DNA polymerase III chi subunit"/>
    <property type="match status" value="1"/>
</dbReference>
<dbReference type="Proteomes" id="UP001205601">
    <property type="component" value="Unassembled WGS sequence"/>
</dbReference>
<reference evidence="2" key="1">
    <citation type="submission" date="2023-07" db="EMBL/GenBank/DDBJ databases">
        <title>Defluviimonas sediminis sp. nov., isolated from mangrove sediment.</title>
        <authorList>
            <person name="Liu L."/>
            <person name="Li J."/>
            <person name="Huang Y."/>
            <person name="Pan J."/>
            <person name="Li M."/>
        </authorList>
    </citation>
    <scope>NUCLEOTIDE SEQUENCE [LARGE SCALE GENOMIC DNA]</scope>
    <source>
        <strain evidence="2">FT324</strain>
    </source>
</reference>
<name>A0ABT2NL18_9RHOB</name>
<evidence type="ECO:0000313" key="1">
    <source>
        <dbReference type="EMBL" id="MCT8328649.1"/>
    </source>
</evidence>
<dbReference type="EC" id="2.7.7.7" evidence="1"/>
<keyword evidence="1" id="KW-0808">Transferase</keyword>
<dbReference type="RefSeq" id="WP_261494074.1">
    <property type="nucleotide sequence ID" value="NZ_JAOCQF010000001.1"/>
</dbReference>
<dbReference type="NCBIfam" id="NF004347">
    <property type="entry name" value="PRK05728.1-4"/>
    <property type="match status" value="1"/>
</dbReference>
<dbReference type="InterPro" id="IPR036768">
    <property type="entry name" value="PolIII_chi_sf"/>
</dbReference>
<accession>A0ABT2NL18</accession>
<gene>
    <name evidence="1" type="ORF">N5I32_03870</name>
</gene>
<dbReference type="PANTHER" id="PTHR38767:SF1">
    <property type="entry name" value="DNA POLYMERASE III SUBUNIT CHI"/>
    <property type="match status" value="1"/>
</dbReference>
<keyword evidence="1" id="KW-0548">Nucleotidyltransferase</keyword>
<protein>
    <submittedName>
        <fullName evidence="1">DNA polymerase III subunit chi</fullName>
        <ecNumber evidence="1">2.7.7.7</ecNumber>
    </submittedName>
</protein>
<dbReference type="Gene3D" id="3.40.50.10110">
    <property type="entry name" value="DNA polymerase III subunit chi"/>
    <property type="match status" value="1"/>
</dbReference>
<dbReference type="PANTHER" id="PTHR38767">
    <property type="entry name" value="DNA POLYMERASE III SUBUNIT CHI"/>
    <property type="match status" value="1"/>
</dbReference>
<dbReference type="Pfam" id="PF04364">
    <property type="entry name" value="DNA_pol3_chi"/>
    <property type="match status" value="1"/>
</dbReference>
<proteinExistence type="predicted"/>
<sequence>MGDARFYHLTRSGLDQALLSLLVRSLQAGWHVVVRGRDAARLDHLDQALWLGEEDGFLPHGRAGGPHDALQPILLTTGAERPNGAQCLMSIDGAPVAAEEARELERVCVIFDGTDTAAVEAARGQWRSLTAAGIPAEYWSEEGGRWQKKAESAGARQP</sequence>
<organism evidence="1 2">
    <name type="scientific">Albidovulum sediminis</name>
    <dbReference type="NCBI Taxonomy" id="3066345"/>
    <lineage>
        <taxon>Bacteria</taxon>
        <taxon>Pseudomonadati</taxon>
        <taxon>Pseudomonadota</taxon>
        <taxon>Alphaproteobacteria</taxon>
        <taxon>Rhodobacterales</taxon>
        <taxon>Paracoccaceae</taxon>
        <taxon>Albidovulum</taxon>
    </lineage>
</organism>
<dbReference type="GO" id="GO:0003887">
    <property type="term" value="F:DNA-directed DNA polymerase activity"/>
    <property type="evidence" value="ECO:0007669"/>
    <property type="project" value="UniProtKB-EC"/>
</dbReference>